<comment type="similarity">
    <text evidence="2 10">Belongs to the glycosyltransferase 31 family.</text>
</comment>
<evidence type="ECO:0000256" key="7">
    <source>
        <dbReference type="ARBA" id="ARBA00022989"/>
    </source>
</evidence>
<keyword evidence="12" id="KW-1185">Reference proteome</keyword>
<keyword evidence="7 10" id="KW-1133">Transmembrane helix</keyword>
<organism evidence="11 12">
    <name type="scientific">Porites lobata</name>
    <dbReference type="NCBI Taxonomy" id="104759"/>
    <lineage>
        <taxon>Eukaryota</taxon>
        <taxon>Metazoa</taxon>
        <taxon>Cnidaria</taxon>
        <taxon>Anthozoa</taxon>
        <taxon>Hexacorallia</taxon>
        <taxon>Scleractinia</taxon>
        <taxon>Fungiina</taxon>
        <taxon>Poritidae</taxon>
        <taxon>Porites</taxon>
    </lineage>
</organism>
<evidence type="ECO:0000256" key="4">
    <source>
        <dbReference type="ARBA" id="ARBA00022679"/>
    </source>
</evidence>
<comment type="subcellular location">
    <subcellularLocation>
        <location evidence="1 10">Golgi apparatus membrane</location>
        <topology evidence="1 10">Single-pass type II membrane protein</topology>
    </subcellularLocation>
</comment>
<dbReference type="InterPro" id="IPR002659">
    <property type="entry name" value="Glyco_trans_31"/>
</dbReference>
<keyword evidence="6 10" id="KW-0735">Signal-anchor</keyword>
<dbReference type="Gene3D" id="3.90.550.50">
    <property type="match status" value="1"/>
</dbReference>
<accession>A0ABN8SD10</accession>
<evidence type="ECO:0000256" key="6">
    <source>
        <dbReference type="ARBA" id="ARBA00022968"/>
    </source>
</evidence>
<keyword evidence="9 10" id="KW-0472">Membrane</keyword>
<dbReference type="PANTHER" id="PTHR11214:SF3">
    <property type="entry name" value="BETA-1,3-GALACTOSYLTRANSFERASE 6"/>
    <property type="match status" value="1"/>
</dbReference>
<sequence>MLLVRRRTLKKVTFCLFLAFGGFLCWYISHVVQLSFLRSYRVLEYQGELQELAMVMSNASSPTNIFSTTQSSDKLKHHKTTLITTTSCGRPYFLLVVVSSAPYNAQRRRDIRLTWGVDSDLNSRWKTVFLVAQTRNRTESEALLQEGETFGDLIRADYYDDYWNQTLKIQMAFEWASKYCQFSFLLKMDDDVFVNTRALISLLKNPKTPRENLYTGKVHEHAKVIRHGKWQVSENEYNGTFYPPFCPGFGIALSPDVVDKFVGLFDVVPRFRLDDVYIGLLANKTGVKPIHNRNFEVWPNKKNRCRFISSTLVRHTVTGDCLFKVYNEMLSYLSAVKG</sequence>
<keyword evidence="5 10" id="KW-0812">Transmembrane</keyword>
<evidence type="ECO:0000256" key="9">
    <source>
        <dbReference type="ARBA" id="ARBA00023136"/>
    </source>
</evidence>
<dbReference type="InterPro" id="IPR029044">
    <property type="entry name" value="Nucleotide-diphossugar_trans"/>
</dbReference>
<evidence type="ECO:0000256" key="5">
    <source>
        <dbReference type="ARBA" id="ARBA00022692"/>
    </source>
</evidence>
<proteinExistence type="inferred from homology"/>
<evidence type="ECO:0000256" key="2">
    <source>
        <dbReference type="ARBA" id="ARBA00008661"/>
    </source>
</evidence>
<gene>
    <name evidence="11" type="ORF">PLOB_00042328</name>
</gene>
<evidence type="ECO:0000256" key="10">
    <source>
        <dbReference type="RuleBase" id="RU363063"/>
    </source>
</evidence>
<evidence type="ECO:0000313" key="12">
    <source>
        <dbReference type="Proteomes" id="UP001159405"/>
    </source>
</evidence>
<dbReference type="SUPFAM" id="SSF53448">
    <property type="entry name" value="Nucleotide-diphospho-sugar transferases"/>
    <property type="match status" value="1"/>
</dbReference>
<evidence type="ECO:0000256" key="1">
    <source>
        <dbReference type="ARBA" id="ARBA00004323"/>
    </source>
</evidence>
<protein>
    <recommendedName>
        <fullName evidence="10">Hexosyltransferase</fullName>
        <ecNumber evidence="10">2.4.1.-</ecNumber>
    </recommendedName>
</protein>
<reference evidence="11 12" key="1">
    <citation type="submission" date="2022-05" db="EMBL/GenBank/DDBJ databases">
        <authorList>
            <consortium name="Genoscope - CEA"/>
            <person name="William W."/>
        </authorList>
    </citation>
    <scope>NUCLEOTIDE SEQUENCE [LARGE SCALE GENOMIC DNA]</scope>
</reference>
<dbReference type="Proteomes" id="UP001159405">
    <property type="component" value="Unassembled WGS sequence"/>
</dbReference>
<dbReference type="PANTHER" id="PTHR11214">
    <property type="entry name" value="BETA-1,3-N-ACETYLGLUCOSAMINYLTRANSFERASE"/>
    <property type="match status" value="1"/>
</dbReference>
<feature type="transmembrane region" description="Helical" evidence="10">
    <location>
        <begin position="12"/>
        <end position="29"/>
    </location>
</feature>
<dbReference type="EC" id="2.4.1.-" evidence="10"/>
<keyword evidence="8 10" id="KW-0333">Golgi apparatus</keyword>
<keyword evidence="4" id="KW-0808">Transferase</keyword>
<name>A0ABN8SD10_9CNID</name>
<evidence type="ECO:0000313" key="11">
    <source>
        <dbReference type="EMBL" id="CAH3189140.1"/>
    </source>
</evidence>
<dbReference type="EMBL" id="CALNXK010000687">
    <property type="protein sequence ID" value="CAH3189140.1"/>
    <property type="molecule type" value="Genomic_DNA"/>
</dbReference>
<evidence type="ECO:0000256" key="8">
    <source>
        <dbReference type="ARBA" id="ARBA00023034"/>
    </source>
</evidence>
<keyword evidence="3 10" id="KW-0328">Glycosyltransferase</keyword>
<comment type="caution">
    <text evidence="11">The sequence shown here is derived from an EMBL/GenBank/DDBJ whole genome shotgun (WGS) entry which is preliminary data.</text>
</comment>
<dbReference type="Pfam" id="PF01762">
    <property type="entry name" value="Galactosyl_T"/>
    <property type="match status" value="1"/>
</dbReference>
<evidence type="ECO:0000256" key="3">
    <source>
        <dbReference type="ARBA" id="ARBA00022676"/>
    </source>
</evidence>